<proteinExistence type="predicted"/>
<dbReference type="InterPro" id="IPR014044">
    <property type="entry name" value="CAP_dom"/>
</dbReference>
<dbReference type="PANTHER" id="PTHR10334">
    <property type="entry name" value="CYSTEINE-RICH SECRETORY PROTEIN-RELATED"/>
    <property type="match status" value="1"/>
</dbReference>
<dbReference type="PROSITE" id="PS01010">
    <property type="entry name" value="CRISP_2"/>
    <property type="match status" value="1"/>
</dbReference>
<feature type="domain" description="SCP" evidence="1">
    <location>
        <begin position="157"/>
        <end position="338"/>
    </location>
</feature>
<evidence type="ECO:0000313" key="2">
    <source>
        <dbReference type="EMBL" id="PIO67629.1"/>
    </source>
</evidence>
<dbReference type="InterPro" id="IPR035940">
    <property type="entry name" value="CAP_sf"/>
</dbReference>
<dbReference type="EMBL" id="KZ347486">
    <property type="protein sequence ID" value="PIO67629.1"/>
    <property type="molecule type" value="Genomic_DNA"/>
</dbReference>
<dbReference type="SUPFAM" id="SSF55797">
    <property type="entry name" value="PR-1-like"/>
    <property type="match status" value="2"/>
</dbReference>
<dbReference type="InterPro" id="IPR018244">
    <property type="entry name" value="Allrgn_V5/Tpx1_CS"/>
</dbReference>
<evidence type="ECO:0000259" key="1">
    <source>
        <dbReference type="SMART" id="SM00198"/>
    </source>
</evidence>
<dbReference type="Pfam" id="PF00188">
    <property type="entry name" value="CAP"/>
    <property type="match status" value="2"/>
</dbReference>
<protein>
    <submittedName>
        <fullName evidence="2">SCP-like protein</fullName>
    </submittedName>
</protein>
<accession>A0A2G9UBM1</accession>
<dbReference type="Gene3D" id="3.40.33.10">
    <property type="entry name" value="CAP"/>
    <property type="match status" value="2"/>
</dbReference>
<name>A0A2G9UBM1_TELCI</name>
<dbReference type="CDD" id="cd05380">
    <property type="entry name" value="CAP_euk"/>
    <property type="match status" value="1"/>
</dbReference>
<feature type="non-terminal residue" evidence="2">
    <location>
        <position position="1"/>
    </location>
</feature>
<dbReference type="GO" id="GO:0005576">
    <property type="term" value="C:extracellular region"/>
    <property type="evidence" value="ECO:0007669"/>
    <property type="project" value="InterPro"/>
</dbReference>
<gene>
    <name evidence="2" type="ORF">TELCIR_10612</name>
</gene>
<dbReference type="OrthoDB" id="5874910at2759"/>
<dbReference type="Proteomes" id="UP000230423">
    <property type="component" value="Unassembled WGS sequence"/>
</dbReference>
<keyword evidence="3" id="KW-1185">Reference proteome</keyword>
<dbReference type="SMART" id="SM00198">
    <property type="entry name" value="SCP"/>
    <property type="match status" value="1"/>
</dbReference>
<reference evidence="2 3" key="1">
    <citation type="submission" date="2015-09" db="EMBL/GenBank/DDBJ databases">
        <title>Draft genome of the parasitic nematode Teladorsagia circumcincta isolate WARC Sus (inbred).</title>
        <authorList>
            <person name="Mitreva M."/>
        </authorList>
    </citation>
    <scope>NUCLEOTIDE SEQUENCE [LARGE SCALE GENOMIC DNA]</scope>
    <source>
        <strain evidence="2 3">S</strain>
    </source>
</reference>
<evidence type="ECO:0000313" key="3">
    <source>
        <dbReference type="Proteomes" id="UP000230423"/>
    </source>
</evidence>
<organism evidence="2 3">
    <name type="scientific">Teladorsagia circumcincta</name>
    <name type="common">Brown stomach worm</name>
    <name type="synonym">Ostertagia circumcincta</name>
    <dbReference type="NCBI Taxonomy" id="45464"/>
    <lineage>
        <taxon>Eukaryota</taxon>
        <taxon>Metazoa</taxon>
        <taxon>Ecdysozoa</taxon>
        <taxon>Nematoda</taxon>
        <taxon>Chromadorea</taxon>
        <taxon>Rhabditida</taxon>
        <taxon>Rhabditina</taxon>
        <taxon>Rhabditomorpha</taxon>
        <taxon>Strongyloidea</taxon>
        <taxon>Trichostrongylidae</taxon>
        <taxon>Teladorsagia</taxon>
    </lineage>
</organism>
<dbReference type="PRINTS" id="PR00837">
    <property type="entry name" value="V5TPXLIKE"/>
</dbReference>
<dbReference type="InterPro" id="IPR001283">
    <property type="entry name" value="CRISP-related"/>
</dbReference>
<dbReference type="AlphaFoldDB" id="A0A2G9UBM1"/>
<sequence length="366" mass="41196">KAINDFIGNVLNEFRRSIATGNALMLNGPLPSSISMFELKQSRHCQKIAERISRKCVKDSKFLPAGYSMNFYNTSRVNASIPHKTVADIVIGEWESKPFTYGIGEDVKYTDTRLQDFANIIYYKSTEFGCYYQTCNKRGMPRRAALACVFNNAPKMHEPLYIINKEGRVPGCSYDSNCNRHKYSMGLEHDAQRYANSCPSKPSSLRSRHFQGENIAWISSYDASSIHVAASMAVKKFWHVIKSSSGINRKVRFTAQLEGRSSLLSFTQAVKKFWHVIKSSSGINRKVRFTAQLEGRSSLLSFTQMAWASTTKFGCGVKLCQNNYVVVCRYSPRGNIVNQNIYNVGKTCSECSACTNAYLYKGLCTA</sequence>